<dbReference type="Proteomes" id="UP000250266">
    <property type="component" value="Unassembled WGS sequence"/>
</dbReference>
<keyword evidence="1" id="KW-0472">Membrane</keyword>
<accession>A0A8E2EM12</accession>
<proteinExistence type="predicted"/>
<reference evidence="2 3" key="1">
    <citation type="journal article" date="2016" name="Nat. Commun.">
        <title>Ectomycorrhizal ecology is imprinted in the genome of the dominant symbiotic fungus Cenococcum geophilum.</title>
        <authorList>
            <consortium name="DOE Joint Genome Institute"/>
            <person name="Peter M."/>
            <person name="Kohler A."/>
            <person name="Ohm R.A."/>
            <person name="Kuo A."/>
            <person name="Krutzmann J."/>
            <person name="Morin E."/>
            <person name="Arend M."/>
            <person name="Barry K.W."/>
            <person name="Binder M."/>
            <person name="Choi C."/>
            <person name="Clum A."/>
            <person name="Copeland A."/>
            <person name="Grisel N."/>
            <person name="Haridas S."/>
            <person name="Kipfer T."/>
            <person name="LaButti K."/>
            <person name="Lindquist E."/>
            <person name="Lipzen A."/>
            <person name="Maire R."/>
            <person name="Meier B."/>
            <person name="Mihaltcheva S."/>
            <person name="Molinier V."/>
            <person name="Murat C."/>
            <person name="Poggeler S."/>
            <person name="Quandt C.A."/>
            <person name="Sperisen C."/>
            <person name="Tritt A."/>
            <person name="Tisserant E."/>
            <person name="Crous P.W."/>
            <person name="Henrissat B."/>
            <person name="Nehls U."/>
            <person name="Egli S."/>
            <person name="Spatafora J.W."/>
            <person name="Grigoriev I.V."/>
            <person name="Martin F.M."/>
        </authorList>
    </citation>
    <scope>NUCLEOTIDE SEQUENCE [LARGE SCALE GENOMIC DNA]</scope>
    <source>
        <strain evidence="2 3">CBS 459.81</strain>
    </source>
</reference>
<keyword evidence="3" id="KW-1185">Reference proteome</keyword>
<organism evidence="2 3">
    <name type="scientific">Lepidopterella palustris CBS 459.81</name>
    <dbReference type="NCBI Taxonomy" id="1314670"/>
    <lineage>
        <taxon>Eukaryota</taxon>
        <taxon>Fungi</taxon>
        <taxon>Dikarya</taxon>
        <taxon>Ascomycota</taxon>
        <taxon>Pezizomycotina</taxon>
        <taxon>Dothideomycetes</taxon>
        <taxon>Pleosporomycetidae</taxon>
        <taxon>Mytilinidiales</taxon>
        <taxon>Argynnaceae</taxon>
        <taxon>Lepidopterella</taxon>
    </lineage>
</organism>
<feature type="transmembrane region" description="Helical" evidence="1">
    <location>
        <begin position="6"/>
        <end position="26"/>
    </location>
</feature>
<sequence>MPNVRLLLDRSFLFSFILVVGVMLAFTQGWKSFQAPLTVKRDDSPRIAFLSLRTLRLLCVFSWSHMSNLTTTSLVGFLFLTCNFIRFTGRIPWFVALLFKLVLMDGGVLDSVSNANADLLQTLE</sequence>
<name>A0A8E2EM12_9PEZI</name>
<dbReference type="AlphaFoldDB" id="A0A8E2EM12"/>
<dbReference type="EMBL" id="KV744807">
    <property type="protein sequence ID" value="OCK86250.1"/>
    <property type="molecule type" value="Genomic_DNA"/>
</dbReference>
<keyword evidence="1" id="KW-1133">Transmembrane helix</keyword>
<gene>
    <name evidence="2" type="ORF">K432DRAFT_111064</name>
</gene>
<evidence type="ECO:0000313" key="2">
    <source>
        <dbReference type="EMBL" id="OCK86250.1"/>
    </source>
</evidence>
<evidence type="ECO:0000313" key="3">
    <source>
        <dbReference type="Proteomes" id="UP000250266"/>
    </source>
</evidence>
<keyword evidence="1" id="KW-0812">Transmembrane</keyword>
<evidence type="ECO:0000256" key="1">
    <source>
        <dbReference type="SAM" id="Phobius"/>
    </source>
</evidence>
<protein>
    <submittedName>
        <fullName evidence="2">Uncharacterized protein</fullName>
    </submittedName>
</protein>
<feature type="transmembrane region" description="Helical" evidence="1">
    <location>
        <begin position="77"/>
        <end position="99"/>
    </location>
</feature>